<gene>
    <name evidence="5" type="ORF">G5B40_10080</name>
</gene>
<keyword evidence="2" id="KW-0238">DNA-binding</keyword>
<dbReference type="InterPro" id="IPR036390">
    <property type="entry name" value="WH_DNA-bd_sf"/>
</dbReference>
<dbReference type="SUPFAM" id="SSF54909">
    <property type="entry name" value="Dimeric alpha+beta barrel"/>
    <property type="match status" value="1"/>
</dbReference>
<dbReference type="InterPro" id="IPR019887">
    <property type="entry name" value="Tscrpt_reg_AsnC/Lrp_C"/>
</dbReference>
<evidence type="ECO:0000256" key="3">
    <source>
        <dbReference type="ARBA" id="ARBA00023163"/>
    </source>
</evidence>
<evidence type="ECO:0000256" key="2">
    <source>
        <dbReference type="ARBA" id="ARBA00023125"/>
    </source>
</evidence>
<keyword evidence="1" id="KW-0805">Transcription regulation</keyword>
<dbReference type="SMART" id="SM00344">
    <property type="entry name" value="HTH_ASNC"/>
    <property type="match status" value="1"/>
</dbReference>
<dbReference type="InterPro" id="IPR011991">
    <property type="entry name" value="ArsR-like_HTH"/>
</dbReference>
<dbReference type="InterPro" id="IPR019885">
    <property type="entry name" value="Tscrpt_reg_HTH_AsnC-type_CS"/>
</dbReference>
<dbReference type="Pfam" id="PF01037">
    <property type="entry name" value="AsnC_trans_reg"/>
    <property type="match status" value="1"/>
</dbReference>
<keyword evidence="6" id="KW-1185">Reference proteome</keyword>
<dbReference type="GO" id="GO:0005829">
    <property type="term" value="C:cytosol"/>
    <property type="evidence" value="ECO:0007669"/>
    <property type="project" value="TreeGrafter"/>
</dbReference>
<dbReference type="RefSeq" id="WP_165098119.1">
    <property type="nucleotide sequence ID" value="NZ_CP049056.1"/>
</dbReference>
<evidence type="ECO:0000256" key="1">
    <source>
        <dbReference type="ARBA" id="ARBA00023015"/>
    </source>
</evidence>
<evidence type="ECO:0000313" key="5">
    <source>
        <dbReference type="EMBL" id="QIE55768.1"/>
    </source>
</evidence>
<dbReference type="FunFam" id="1.10.10.10:FF:000186">
    <property type="entry name" value="AsnC family transcriptional regulator"/>
    <property type="match status" value="1"/>
</dbReference>
<dbReference type="SUPFAM" id="SSF46785">
    <property type="entry name" value="Winged helix' DNA-binding domain"/>
    <property type="match status" value="1"/>
</dbReference>
<accession>A0A7L5BY49</accession>
<dbReference type="Gene3D" id="1.10.10.10">
    <property type="entry name" value="Winged helix-like DNA-binding domain superfamily/Winged helix DNA-binding domain"/>
    <property type="match status" value="1"/>
</dbReference>
<name>A0A7L5BY49_9RHOB</name>
<evidence type="ECO:0000313" key="6">
    <source>
        <dbReference type="Proteomes" id="UP000503336"/>
    </source>
</evidence>
<dbReference type="Gene3D" id="3.30.70.920">
    <property type="match status" value="1"/>
</dbReference>
<dbReference type="PROSITE" id="PS00519">
    <property type="entry name" value="HTH_ASNC_1"/>
    <property type="match status" value="1"/>
</dbReference>
<dbReference type="GO" id="GO:0043200">
    <property type="term" value="P:response to amino acid"/>
    <property type="evidence" value="ECO:0007669"/>
    <property type="project" value="TreeGrafter"/>
</dbReference>
<dbReference type="PANTHER" id="PTHR30154:SF34">
    <property type="entry name" value="TRANSCRIPTIONAL REGULATOR AZLB"/>
    <property type="match status" value="1"/>
</dbReference>
<dbReference type="KEGG" id="hdh:G5B40_10080"/>
<dbReference type="Proteomes" id="UP000503336">
    <property type="component" value="Chromosome"/>
</dbReference>
<dbReference type="PRINTS" id="PR00033">
    <property type="entry name" value="HTHASNC"/>
</dbReference>
<dbReference type="InterPro" id="IPR036388">
    <property type="entry name" value="WH-like_DNA-bd_sf"/>
</dbReference>
<protein>
    <submittedName>
        <fullName evidence="5">Lrp/AsnC family transcriptional regulator</fullName>
    </submittedName>
</protein>
<feature type="domain" description="HTH asnC-type" evidence="4">
    <location>
        <begin position="4"/>
        <end position="65"/>
    </location>
</feature>
<dbReference type="CDD" id="cd00090">
    <property type="entry name" value="HTH_ARSR"/>
    <property type="match status" value="1"/>
</dbReference>
<dbReference type="Pfam" id="PF13412">
    <property type="entry name" value="HTH_24"/>
    <property type="match status" value="1"/>
</dbReference>
<dbReference type="GO" id="GO:0006355">
    <property type="term" value="P:regulation of DNA-templated transcription"/>
    <property type="evidence" value="ECO:0007669"/>
    <property type="project" value="UniProtKB-ARBA"/>
</dbReference>
<proteinExistence type="predicted"/>
<evidence type="ECO:0000259" key="4">
    <source>
        <dbReference type="PROSITE" id="PS50956"/>
    </source>
</evidence>
<keyword evidence="3" id="KW-0804">Transcription</keyword>
<dbReference type="PROSITE" id="PS50956">
    <property type="entry name" value="HTH_ASNC_2"/>
    <property type="match status" value="1"/>
</dbReference>
<dbReference type="PANTHER" id="PTHR30154">
    <property type="entry name" value="LEUCINE-RESPONSIVE REGULATORY PROTEIN"/>
    <property type="match status" value="1"/>
</dbReference>
<dbReference type="InterPro" id="IPR000485">
    <property type="entry name" value="AsnC-type_HTH_dom"/>
</dbReference>
<dbReference type="EMBL" id="CP049056">
    <property type="protein sequence ID" value="QIE55768.1"/>
    <property type="molecule type" value="Genomic_DNA"/>
</dbReference>
<dbReference type="InterPro" id="IPR011008">
    <property type="entry name" value="Dimeric_a/b-barrel"/>
</dbReference>
<sequence>MAEMDAIDRRILVILQREGRLTNAELASRVNLSASACHRRVRRLEATGVIRDYVAMLDPRAVGRRATVFVEVTLSGQSEEILDAFEKAVAEVPDVMECHLMAGTADYLIKVVARDSDDFALIHRRHLTRLPGVAQMHSSFALRTVFGATALPLE</sequence>
<dbReference type="GO" id="GO:0043565">
    <property type="term" value="F:sequence-specific DNA binding"/>
    <property type="evidence" value="ECO:0007669"/>
    <property type="project" value="InterPro"/>
</dbReference>
<reference evidence="5 6" key="1">
    <citation type="submission" date="2020-02" db="EMBL/GenBank/DDBJ databases">
        <title>complete genome sequence of Rhodobacteraceae bacterium.</title>
        <authorList>
            <person name="Park J."/>
            <person name="Kim Y.-S."/>
            <person name="Kim K.-H."/>
        </authorList>
    </citation>
    <scope>NUCLEOTIDE SEQUENCE [LARGE SCALE GENOMIC DNA]</scope>
    <source>
        <strain evidence="5 6">RR4-56</strain>
    </source>
</reference>
<organism evidence="5 6">
    <name type="scientific">Pikeienuella piscinae</name>
    <dbReference type="NCBI Taxonomy" id="2748098"/>
    <lineage>
        <taxon>Bacteria</taxon>
        <taxon>Pseudomonadati</taxon>
        <taxon>Pseudomonadota</taxon>
        <taxon>Alphaproteobacteria</taxon>
        <taxon>Rhodobacterales</taxon>
        <taxon>Paracoccaceae</taxon>
        <taxon>Pikeienuella</taxon>
    </lineage>
</organism>
<dbReference type="InterPro" id="IPR019888">
    <property type="entry name" value="Tscrpt_reg_AsnC-like"/>
</dbReference>
<dbReference type="AlphaFoldDB" id="A0A7L5BY49"/>